<organism evidence="1 2">
    <name type="scientific">Arthrobacter globiformis</name>
    <dbReference type="NCBI Taxonomy" id="1665"/>
    <lineage>
        <taxon>Bacteria</taxon>
        <taxon>Bacillati</taxon>
        <taxon>Actinomycetota</taxon>
        <taxon>Actinomycetes</taxon>
        <taxon>Micrococcales</taxon>
        <taxon>Micrococcaceae</taxon>
        <taxon>Arthrobacter</taxon>
    </lineage>
</organism>
<proteinExistence type="predicted"/>
<evidence type="ECO:0008006" key="3">
    <source>
        <dbReference type="Google" id="ProtNLM"/>
    </source>
</evidence>
<sequence>MTEDFDLYAEESQEIANDPRQIGYWFFRALHDRARNLDDLHLIVTPESRPLWGAFEIAAALLDSIEDPGMLQEAVYAHGDLEVCYMRVIREAKEHTFITPATILDDPLLITLVWRPDHGRWMVHGFGDMVHPDRVPRGA</sequence>
<dbReference type="OrthoDB" id="4935397at2"/>
<evidence type="ECO:0000313" key="2">
    <source>
        <dbReference type="Proteomes" id="UP000249166"/>
    </source>
</evidence>
<dbReference type="AlphaFoldDB" id="A0A328HB62"/>
<reference evidence="1 2" key="1">
    <citation type="submission" date="2018-04" db="EMBL/GenBank/DDBJ databases">
        <title>Bacteria isolated from cave deposits of Manipur.</title>
        <authorList>
            <person name="Sahoo D."/>
            <person name="Sarangthem I."/>
            <person name="Nandeibam J."/>
        </authorList>
    </citation>
    <scope>NUCLEOTIDE SEQUENCE [LARGE SCALE GENOMIC DNA]</scope>
    <source>
        <strain evidence="2">mrc11</strain>
    </source>
</reference>
<dbReference type="RefSeq" id="WP_111905008.1">
    <property type="nucleotide sequence ID" value="NZ_QLNP01000098.1"/>
</dbReference>
<gene>
    <name evidence="1" type="ORF">DBZ45_16760</name>
</gene>
<dbReference type="Proteomes" id="UP000249166">
    <property type="component" value="Unassembled WGS sequence"/>
</dbReference>
<protein>
    <recommendedName>
        <fullName evidence="3">DUF4440 domain-containing protein</fullName>
    </recommendedName>
</protein>
<dbReference type="EMBL" id="QLNP01000098">
    <property type="protein sequence ID" value="RAM35827.1"/>
    <property type="molecule type" value="Genomic_DNA"/>
</dbReference>
<name>A0A328HB62_ARTGO</name>
<comment type="caution">
    <text evidence="1">The sequence shown here is derived from an EMBL/GenBank/DDBJ whole genome shotgun (WGS) entry which is preliminary data.</text>
</comment>
<accession>A0A328HB62</accession>
<evidence type="ECO:0000313" key="1">
    <source>
        <dbReference type="EMBL" id="RAM35827.1"/>
    </source>
</evidence>